<evidence type="ECO:0000256" key="3">
    <source>
        <dbReference type="ARBA" id="ARBA00022525"/>
    </source>
</evidence>
<protein>
    <recommendedName>
        <fullName evidence="5">Glucagon / GIP / secretin / VIP family domain-containing protein</fullName>
    </recommendedName>
</protein>
<feature type="domain" description="Glucagon / GIP / secretin / VIP family" evidence="5">
    <location>
        <begin position="35"/>
        <end position="61"/>
    </location>
</feature>
<evidence type="ECO:0000256" key="1">
    <source>
        <dbReference type="ARBA" id="ARBA00004613"/>
    </source>
</evidence>
<comment type="similarity">
    <text evidence="2">Belongs to the glucagon family.</text>
</comment>
<reference evidence="7" key="1">
    <citation type="journal article" date="2016" name="Nature">
        <title>Genome evolution in the allotetraploid frog Xenopus laevis.</title>
        <authorList>
            <person name="Session A.M."/>
            <person name="Uno Y."/>
            <person name="Kwon T."/>
            <person name="Chapman J.A."/>
            <person name="Toyoda A."/>
            <person name="Takahashi S."/>
            <person name="Fukui A."/>
            <person name="Hikosaka A."/>
            <person name="Suzuki A."/>
            <person name="Kondo M."/>
            <person name="van Heeringen S.J."/>
            <person name="Quigley I."/>
            <person name="Heinz S."/>
            <person name="Ogino H."/>
            <person name="Ochi H."/>
            <person name="Hellsten U."/>
            <person name="Lyons J.B."/>
            <person name="Simakov O."/>
            <person name="Putnam N."/>
            <person name="Stites J."/>
            <person name="Kuroki Y."/>
            <person name="Tanaka T."/>
            <person name="Michiue T."/>
            <person name="Watanabe M."/>
            <person name="Bogdanovic O."/>
            <person name="Lister R."/>
            <person name="Georgiou G."/>
            <person name="Paranjpe S.S."/>
            <person name="van Kruijsbergen I."/>
            <person name="Shu S."/>
            <person name="Carlson J."/>
            <person name="Kinoshita T."/>
            <person name="Ohta Y."/>
            <person name="Mawaribuchi S."/>
            <person name="Jenkins J."/>
            <person name="Grimwood J."/>
            <person name="Schmutz J."/>
            <person name="Mitros T."/>
            <person name="Mozaffari S.V."/>
            <person name="Suzuki Y."/>
            <person name="Haramoto Y."/>
            <person name="Yamamoto T.S."/>
            <person name="Takagi C."/>
            <person name="Heald R."/>
            <person name="Miller K."/>
            <person name="Haudenschild C."/>
            <person name="Kitzman J."/>
            <person name="Nakayama T."/>
            <person name="Izutsu Y."/>
            <person name="Robert J."/>
            <person name="Fortriede J."/>
            <person name="Burns K."/>
            <person name="Lotay V."/>
            <person name="Karimi K."/>
            <person name="Yasuoka Y."/>
            <person name="Dichmann D.S."/>
            <person name="Flajnik M.F."/>
            <person name="Houston D.W."/>
            <person name="Shendure J."/>
            <person name="DuPasquier L."/>
            <person name="Vize P.D."/>
            <person name="Zorn A.M."/>
            <person name="Ito M."/>
            <person name="Marcotte E.M."/>
            <person name="Wallingford J.B."/>
            <person name="Ito Y."/>
            <person name="Asashima M."/>
            <person name="Ueno N."/>
            <person name="Matsuda Y."/>
            <person name="Veenstra G.J."/>
            <person name="Fujiyama A."/>
            <person name="Harland R.M."/>
            <person name="Taira M."/>
            <person name="Rokhsar D.S."/>
        </authorList>
    </citation>
    <scope>NUCLEOTIDE SEQUENCE [LARGE SCALE GENOMIC DNA]</scope>
    <source>
        <strain evidence="7">J</strain>
    </source>
</reference>
<evidence type="ECO:0000259" key="5">
    <source>
        <dbReference type="SMART" id="SM00070"/>
    </source>
</evidence>
<gene>
    <name evidence="6" type="ORF">XELAEV_18024265mg</name>
</gene>
<keyword evidence="3" id="KW-0964">Secreted</keyword>
<organism evidence="6 7">
    <name type="scientific">Xenopus laevis</name>
    <name type="common">African clawed frog</name>
    <dbReference type="NCBI Taxonomy" id="8355"/>
    <lineage>
        <taxon>Eukaryota</taxon>
        <taxon>Metazoa</taxon>
        <taxon>Chordata</taxon>
        <taxon>Craniata</taxon>
        <taxon>Vertebrata</taxon>
        <taxon>Euteleostomi</taxon>
        <taxon>Amphibia</taxon>
        <taxon>Batrachia</taxon>
        <taxon>Anura</taxon>
        <taxon>Pipoidea</taxon>
        <taxon>Pipidae</taxon>
        <taxon>Xenopodinae</taxon>
        <taxon>Xenopus</taxon>
        <taxon>Xenopus</taxon>
    </lineage>
</organism>
<evidence type="ECO:0000313" key="6">
    <source>
        <dbReference type="EMBL" id="OCT81757.1"/>
    </source>
</evidence>
<proteinExistence type="inferred from homology"/>
<accession>A0A974CYK1</accession>
<evidence type="ECO:0000256" key="4">
    <source>
        <dbReference type="SAM" id="SignalP"/>
    </source>
</evidence>
<dbReference type="GO" id="GO:0005179">
    <property type="term" value="F:hormone activity"/>
    <property type="evidence" value="ECO:0007669"/>
    <property type="project" value="InterPro"/>
</dbReference>
<dbReference type="InterPro" id="IPR000532">
    <property type="entry name" value="Glucagon_GIP_secretin_VIP"/>
</dbReference>
<feature type="chain" id="PRO_5037754348" description="Glucagon / GIP / secretin / VIP family domain-containing protein" evidence="4">
    <location>
        <begin position="25"/>
        <end position="128"/>
    </location>
</feature>
<dbReference type="AlphaFoldDB" id="A0A974CYK1"/>
<dbReference type="EMBL" id="CM004473">
    <property type="protein sequence ID" value="OCT81757.1"/>
    <property type="molecule type" value="Genomic_DNA"/>
</dbReference>
<comment type="subcellular location">
    <subcellularLocation>
        <location evidence="1">Secreted</location>
    </subcellularLocation>
</comment>
<dbReference type="SMART" id="SM00070">
    <property type="entry name" value="GLUCA"/>
    <property type="match status" value="1"/>
</dbReference>
<keyword evidence="4" id="KW-0732">Signal</keyword>
<evidence type="ECO:0000256" key="2">
    <source>
        <dbReference type="ARBA" id="ARBA00008369"/>
    </source>
</evidence>
<sequence length="128" mass="14485">MAGSLVRLGQVVLLLSSLIPSSTSLPALERRVQRHSDGLLTNLYSRARSQISAKHHLNTLIYSKRSDSESAFLNELVENDRDLEDLCFSELYQNFLNESQSAEDALESAQRMYKLICPVFIQLIVDQN</sequence>
<dbReference type="Proteomes" id="UP000694892">
    <property type="component" value="Chromosome 4S"/>
</dbReference>
<dbReference type="Pfam" id="PF00123">
    <property type="entry name" value="Hormone_2"/>
    <property type="match status" value="1"/>
</dbReference>
<name>A0A974CYK1_XENLA</name>
<feature type="signal peptide" evidence="4">
    <location>
        <begin position="1"/>
        <end position="24"/>
    </location>
</feature>
<evidence type="ECO:0000313" key="7">
    <source>
        <dbReference type="Proteomes" id="UP000694892"/>
    </source>
</evidence>
<dbReference type="GO" id="GO:0005576">
    <property type="term" value="C:extracellular region"/>
    <property type="evidence" value="ECO:0007669"/>
    <property type="project" value="UniProtKB-SubCell"/>
</dbReference>